<dbReference type="AlphaFoldDB" id="A0AAD4N6V3"/>
<dbReference type="SUPFAM" id="SSF56436">
    <property type="entry name" value="C-type lectin-like"/>
    <property type="match status" value="1"/>
</dbReference>
<dbReference type="InterPro" id="IPR050111">
    <property type="entry name" value="C-type_lectin/snaclec_domain"/>
</dbReference>
<reference evidence="2" key="1">
    <citation type="submission" date="2022-01" db="EMBL/GenBank/DDBJ databases">
        <title>Genome Sequence Resource for Two Populations of Ditylenchus destructor, the Migratory Endoparasitic Phytonematode.</title>
        <authorList>
            <person name="Zhang H."/>
            <person name="Lin R."/>
            <person name="Xie B."/>
        </authorList>
    </citation>
    <scope>NUCLEOTIDE SEQUENCE</scope>
    <source>
        <strain evidence="2">BazhouSP</strain>
    </source>
</reference>
<dbReference type="CDD" id="cd00037">
    <property type="entry name" value="CLECT"/>
    <property type="match status" value="1"/>
</dbReference>
<name>A0AAD4N6V3_9BILA</name>
<organism evidence="2 3">
    <name type="scientific">Ditylenchus destructor</name>
    <dbReference type="NCBI Taxonomy" id="166010"/>
    <lineage>
        <taxon>Eukaryota</taxon>
        <taxon>Metazoa</taxon>
        <taxon>Ecdysozoa</taxon>
        <taxon>Nematoda</taxon>
        <taxon>Chromadorea</taxon>
        <taxon>Rhabditida</taxon>
        <taxon>Tylenchina</taxon>
        <taxon>Tylenchomorpha</taxon>
        <taxon>Sphaerularioidea</taxon>
        <taxon>Anguinidae</taxon>
        <taxon>Anguininae</taxon>
        <taxon>Ditylenchus</taxon>
    </lineage>
</organism>
<gene>
    <name evidence="2" type="ORF">DdX_06782</name>
</gene>
<dbReference type="Proteomes" id="UP001201812">
    <property type="component" value="Unassembled WGS sequence"/>
</dbReference>
<evidence type="ECO:0000259" key="1">
    <source>
        <dbReference type="PROSITE" id="PS50041"/>
    </source>
</evidence>
<dbReference type="Pfam" id="PF00059">
    <property type="entry name" value="Lectin_C"/>
    <property type="match status" value="1"/>
</dbReference>
<dbReference type="EMBL" id="JAKKPZ010000009">
    <property type="protein sequence ID" value="KAI1717056.1"/>
    <property type="molecule type" value="Genomic_DNA"/>
</dbReference>
<dbReference type="InterPro" id="IPR001304">
    <property type="entry name" value="C-type_lectin-like"/>
</dbReference>
<dbReference type="SMART" id="SM00034">
    <property type="entry name" value="CLECT"/>
    <property type="match status" value="1"/>
</dbReference>
<dbReference type="PANTHER" id="PTHR22803">
    <property type="entry name" value="MANNOSE, PHOSPHOLIPASE, LECTIN RECEPTOR RELATED"/>
    <property type="match status" value="1"/>
</dbReference>
<feature type="domain" description="C-type lectin" evidence="1">
    <location>
        <begin position="58"/>
        <end position="218"/>
    </location>
</feature>
<keyword evidence="3" id="KW-1185">Reference proteome</keyword>
<evidence type="ECO:0000313" key="3">
    <source>
        <dbReference type="Proteomes" id="UP001201812"/>
    </source>
</evidence>
<accession>A0AAD4N6V3</accession>
<protein>
    <submittedName>
        <fullName evidence="2">Lectin c-type domain-containing protein</fullName>
    </submittedName>
</protein>
<evidence type="ECO:0000313" key="2">
    <source>
        <dbReference type="EMBL" id="KAI1717056.1"/>
    </source>
</evidence>
<dbReference type="PROSITE" id="PS50041">
    <property type="entry name" value="C_TYPE_LECTIN_2"/>
    <property type="match status" value="1"/>
</dbReference>
<dbReference type="InterPro" id="IPR016187">
    <property type="entry name" value="CTDL_fold"/>
</dbReference>
<dbReference type="Gene3D" id="3.10.100.10">
    <property type="entry name" value="Mannose-Binding Protein A, subunit A"/>
    <property type="match status" value="1"/>
</dbReference>
<proteinExistence type="predicted"/>
<comment type="caution">
    <text evidence="2">The sequence shown here is derived from an EMBL/GenBank/DDBJ whole genome shotgun (WGS) entry which is preliminary data.</text>
</comment>
<sequence length="322" mass="37729">MCLQVLCKNLLYLCLFIIVFRPFLNAEKLIYMNQRWDVFRYNSSQTSATKTADQNPEYDYVLFKAFYHNVDYLKAEEHCRVFDAHLASFHTKEEFGFIQEIAKRYYGWAYSDFWLGLFHRGELLPEFPNHKLYFLDGSTYNLSEFSSDELQHANFWGRHLERWNTYSYEPDHYVHMSSLYLSSTNNISATSEHCISLSQADYKLYDHNCARLASFICRHDPVRETTSQVAKHMRTERQSIHLLSENPSHMAEPKKSKAMALTAPTYIHVELNSTAVEIQRNTSGFDIFTVSNTTHEDATNHSIIDEFDMGQIDTPNHEVSFN</sequence>
<dbReference type="InterPro" id="IPR016186">
    <property type="entry name" value="C-type_lectin-like/link_sf"/>
</dbReference>